<dbReference type="EMBL" id="CP041636">
    <property type="protein sequence ID" value="QDO99690.1"/>
    <property type="molecule type" value="Genomic_DNA"/>
</dbReference>
<dbReference type="CDD" id="cd06150">
    <property type="entry name" value="YjgF_YER057c_UK114_like_2"/>
    <property type="match status" value="1"/>
</dbReference>
<dbReference type="KEGG" id="fer:FNB15_08245"/>
<reference evidence="1 2" key="1">
    <citation type="submission" date="2019-07" db="EMBL/GenBank/DDBJ databases">
        <title>Genome sequencing for Ferrovibrio sp. K5.</title>
        <authorList>
            <person name="Park S.-J."/>
        </authorList>
    </citation>
    <scope>NUCLEOTIDE SEQUENCE [LARGE SCALE GENOMIC DNA]</scope>
    <source>
        <strain evidence="1 2">K5</strain>
    </source>
</reference>
<dbReference type="OrthoDB" id="9803101at2"/>
<dbReference type="Pfam" id="PF01042">
    <property type="entry name" value="Ribonuc_L-PSP"/>
    <property type="match status" value="1"/>
</dbReference>
<dbReference type="Proteomes" id="UP000317496">
    <property type="component" value="Chromosome"/>
</dbReference>
<keyword evidence="2" id="KW-1185">Reference proteome</keyword>
<dbReference type="InterPro" id="IPR035959">
    <property type="entry name" value="RutC-like_sf"/>
</dbReference>
<organism evidence="1 2">
    <name type="scientific">Ferrovibrio terrae</name>
    <dbReference type="NCBI Taxonomy" id="2594003"/>
    <lineage>
        <taxon>Bacteria</taxon>
        <taxon>Pseudomonadati</taxon>
        <taxon>Pseudomonadota</taxon>
        <taxon>Alphaproteobacteria</taxon>
        <taxon>Rhodospirillales</taxon>
        <taxon>Rhodospirillaceae</taxon>
        <taxon>Ferrovibrio</taxon>
    </lineage>
</organism>
<protein>
    <submittedName>
        <fullName evidence="1">RidA family protein</fullName>
    </submittedName>
</protein>
<dbReference type="Gene3D" id="3.30.1330.40">
    <property type="entry name" value="RutC-like"/>
    <property type="match status" value="1"/>
</dbReference>
<name>A0A516H7G1_9PROT</name>
<sequence length="108" mass="11994">MTPTRSRAVVRGNLIYTVAVADTAEQDMRRQTTETLAKIEHFLKEAGSDKSRLLSCTVYICDMALKPLMNEAWDAWVDMDNAPQRACIGATLEHPHMVEIVCVAATKA</sequence>
<dbReference type="PANTHER" id="PTHR47328">
    <property type="match status" value="1"/>
</dbReference>
<accession>A0A516H7G1</accession>
<evidence type="ECO:0000313" key="2">
    <source>
        <dbReference type="Proteomes" id="UP000317496"/>
    </source>
</evidence>
<proteinExistence type="predicted"/>
<gene>
    <name evidence="1" type="ORF">FNB15_08245</name>
</gene>
<dbReference type="PANTHER" id="PTHR47328:SF1">
    <property type="entry name" value="RUTC FAMILY PROTEIN YOAB"/>
    <property type="match status" value="1"/>
</dbReference>
<dbReference type="AlphaFoldDB" id="A0A516H7G1"/>
<dbReference type="InterPro" id="IPR035709">
    <property type="entry name" value="YoaB-like"/>
</dbReference>
<evidence type="ECO:0000313" key="1">
    <source>
        <dbReference type="EMBL" id="QDO99690.1"/>
    </source>
</evidence>
<dbReference type="InterPro" id="IPR006175">
    <property type="entry name" value="YjgF/YER057c/UK114"/>
</dbReference>
<dbReference type="SUPFAM" id="SSF55298">
    <property type="entry name" value="YjgF-like"/>
    <property type="match status" value="1"/>
</dbReference>